<dbReference type="AlphaFoldDB" id="A0A7K0K5C6"/>
<name>A0A7K0K5C6_9ACTO</name>
<dbReference type="PANTHER" id="PTHR43547">
    <property type="entry name" value="TWO-COMPONENT HISTIDINE KINASE"/>
    <property type="match status" value="1"/>
</dbReference>
<dbReference type="EMBL" id="VUMY01000016">
    <property type="protein sequence ID" value="MST50280.1"/>
    <property type="molecule type" value="Genomic_DNA"/>
</dbReference>
<keyword evidence="5" id="KW-0902">Two-component regulatory system</keyword>
<dbReference type="EC" id="2.7.13.3" evidence="2"/>
<proteinExistence type="predicted"/>
<organism evidence="8 9">
    <name type="scientific">Mobiluncus porci</name>
    <dbReference type="NCBI Taxonomy" id="2652278"/>
    <lineage>
        <taxon>Bacteria</taxon>
        <taxon>Bacillati</taxon>
        <taxon>Actinomycetota</taxon>
        <taxon>Actinomycetes</taxon>
        <taxon>Actinomycetales</taxon>
        <taxon>Actinomycetaceae</taxon>
        <taxon>Mobiluncus</taxon>
    </lineage>
</organism>
<dbReference type="SMART" id="SM00387">
    <property type="entry name" value="HATPase_c"/>
    <property type="match status" value="1"/>
</dbReference>
<dbReference type="InterPro" id="IPR036890">
    <property type="entry name" value="HATPase_C_sf"/>
</dbReference>
<dbReference type="Proteomes" id="UP000442535">
    <property type="component" value="Unassembled WGS sequence"/>
</dbReference>
<feature type="compositionally biased region" description="Polar residues" evidence="6">
    <location>
        <begin position="36"/>
        <end position="45"/>
    </location>
</feature>
<dbReference type="Gene3D" id="3.30.565.10">
    <property type="entry name" value="Histidine kinase-like ATPase, C-terminal domain"/>
    <property type="match status" value="1"/>
</dbReference>
<evidence type="ECO:0000259" key="7">
    <source>
        <dbReference type="PROSITE" id="PS50109"/>
    </source>
</evidence>
<gene>
    <name evidence="8" type="ORF">FYJ63_08575</name>
</gene>
<evidence type="ECO:0000256" key="2">
    <source>
        <dbReference type="ARBA" id="ARBA00012438"/>
    </source>
</evidence>
<reference evidence="8 9" key="1">
    <citation type="submission" date="2019-08" db="EMBL/GenBank/DDBJ databases">
        <title>In-depth cultivation of the pig gut microbiome towards novel bacterial diversity and tailored functional studies.</title>
        <authorList>
            <person name="Wylensek D."/>
            <person name="Hitch T.C.A."/>
            <person name="Clavel T."/>
        </authorList>
    </citation>
    <scope>NUCLEOTIDE SEQUENCE [LARGE SCALE GENOMIC DNA]</scope>
    <source>
        <strain evidence="8 9">RF-GAM-744-WT-7</strain>
    </source>
</reference>
<comment type="catalytic activity">
    <reaction evidence="1">
        <text>ATP + protein L-histidine = ADP + protein N-phospho-L-histidine.</text>
        <dbReference type="EC" id="2.7.13.3"/>
    </reaction>
</comment>
<evidence type="ECO:0000256" key="3">
    <source>
        <dbReference type="ARBA" id="ARBA00022553"/>
    </source>
</evidence>
<sequence length="130" mass="13151">MFKPVEQCASRYPEGGTVTVKTTAAPPPTGTDGTDSLSASASSVTPGNRWVSVSVTDTGIGLSSTELSRVFQRFFRGAATHDQPGSGIGLTITKSLVEAHGGRVTAASAGAGQGATFTVLLHSAAPYPRG</sequence>
<dbReference type="InterPro" id="IPR005467">
    <property type="entry name" value="His_kinase_dom"/>
</dbReference>
<comment type="caution">
    <text evidence="8">The sequence shown here is derived from an EMBL/GenBank/DDBJ whole genome shotgun (WGS) entry which is preliminary data.</text>
</comment>
<dbReference type="InterPro" id="IPR004358">
    <property type="entry name" value="Sig_transdc_His_kin-like_C"/>
</dbReference>
<evidence type="ECO:0000313" key="8">
    <source>
        <dbReference type="EMBL" id="MST50280.1"/>
    </source>
</evidence>
<evidence type="ECO:0000313" key="9">
    <source>
        <dbReference type="Proteomes" id="UP000442535"/>
    </source>
</evidence>
<protein>
    <recommendedName>
        <fullName evidence="2">histidine kinase</fullName>
        <ecNumber evidence="2">2.7.13.3</ecNumber>
    </recommendedName>
</protein>
<keyword evidence="9" id="KW-1185">Reference proteome</keyword>
<evidence type="ECO:0000256" key="4">
    <source>
        <dbReference type="ARBA" id="ARBA00022777"/>
    </source>
</evidence>
<evidence type="ECO:0000256" key="1">
    <source>
        <dbReference type="ARBA" id="ARBA00000085"/>
    </source>
</evidence>
<dbReference type="PROSITE" id="PS50109">
    <property type="entry name" value="HIS_KIN"/>
    <property type="match status" value="1"/>
</dbReference>
<keyword evidence="4 8" id="KW-0808">Transferase</keyword>
<keyword evidence="4 8" id="KW-0418">Kinase</keyword>
<dbReference type="PRINTS" id="PR00344">
    <property type="entry name" value="BCTRLSENSOR"/>
</dbReference>
<feature type="region of interest" description="Disordered" evidence="6">
    <location>
        <begin position="1"/>
        <end position="45"/>
    </location>
</feature>
<feature type="domain" description="Histidine kinase" evidence="7">
    <location>
        <begin position="1"/>
        <end position="125"/>
    </location>
</feature>
<evidence type="ECO:0000256" key="5">
    <source>
        <dbReference type="ARBA" id="ARBA00023012"/>
    </source>
</evidence>
<dbReference type="GO" id="GO:0000155">
    <property type="term" value="F:phosphorelay sensor kinase activity"/>
    <property type="evidence" value="ECO:0007669"/>
    <property type="project" value="TreeGrafter"/>
</dbReference>
<dbReference type="SUPFAM" id="SSF55874">
    <property type="entry name" value="ATPase domain of HSP90 chaperone/DNA topoisomerase II/histidine kinase"/>
    <property type="match status" value="1"/>
</dbReference>
<dbReference type="PANTHER" id="PTHR43547:SF2">
    <property type="entry name" value="HYBRID SIGNAL TRANSDUCTION HISTIDINE KINASE C"/>
    <property type="match status" value="1"/>
</dbReference>
<dbReference type="InterPro" id="IPR003594">
    <property type="entry name" value="HATPase_dom"/>
</dbReference>
<accession>A0A7K0K5C6</accession>
<keyword evidence="3" id="KW-0597">Phosphoprotein</keyword>
<evidence type="ECO:0000256" key="6">
    <source>
        <dbReference type="SAM" id="MobiDB-lite"/>
    </source>
</evidence>
<dbReference type="Pfam" id="PF02518">
    <property type="entry name" value="HATPase_c"/>
    <property type="match status" value="1"/>
</dbReference>
<feature type="compositionally biased region" description="Low complexity" evidence="6">
    <location>
        <begin position="15"/>
        <end position="35"/>
    </location>
</feature>